<dbReference type="InterPro" id="IPR019136">
    <property type="entry name" value="TF_IIIC_su-5_HTH"/>
</dbReference>
<gene>
    <name evidence="3" type="ORF">ABMA28_013752</name>
</gene>
<organism evidence="3 4">
    <name type="scientific">Loxostege sticticalis</name>
    <name type="common">Beet webworm moth</name>
    <dbReference type="NCBI Taxonomy" id="481309"/>
    <lineage>
        <taxon>Eukaryota</taxon>
        <taxon>Metazoa</taxon>
        <taxon>Ecdysozoa</taxon>
        <taxon>Arthropoda</taxon>
        <taxon>Hexapoda</taxon>
        <taxon>Insecta</taxon>
        <taxon>Pterygota</taxon>
        <taxon>Neoptera</taxon>
        <taxon>Endopterygota</taxon>
        <taxon>Lepidoptera</taxon>
        <taxon>Glossata</taxon>
        <taxon>Ditrysia</taxon>
        <taxon>Pyraloidea</taxon>
        <taxon>Crambidae</taxon>
        <taxon>Pyraustinae</taxon>
        <taxon>Loxostege</taxon>
    </lineage>
</organism>
<dbReference type="Pfam" id="PF09734">
    <property type="entry name" value="Tau95"/>
    <property type="match status" value="1"/>
</dbReference>
<dbReference type="Proteomes" id="UP001549921">
    <property type="component" value="Unassembled WGS sequence"/>
</dbReference>
<dbReference type="EMBL" id="JBEDNZ010000004">
    <property type="protein sequence ID" value="KAL0849470.1"/>
    <property type="molecule type" value="Genomic_DNA"/>
</dbReference>
<feature type="compositionally biased region" description="Acidic residues" evidence="1">
    <location>
        <begin position="332"/>
        <end position="343"/>
    </location>
</feature>
<evidence type="ECO:0000313" key="4">
    <source>
        <dbReference type="Proteomes" id="UP001549921"/>
    </source>
</evidence>
<dbReference type="PANTHER" id="PTHR13230">
    <property type="entry name" value="GENERAL TRANSCRIPTION FACTOR IIIC, POLYPEPTIDE 5"/>
    <property type="match status" value="1"/>
</dbReference>
<evidence type="ECO:0000313" key="3">
    <source>
        <dbReference type="EMBL" id="KAL0849470.1"/>
    </source>
</evidence>
<protein>
    <recommendedName>
        <fullName evidence="2">Transcription factor IIIC subunit 5 HTH domain-containing protein</fullName>
    </recommendedName>
</protein>
<proteinExistence type="predicted"/>
<feature type="region of interest" description="Disordered" evidence="1">
    <location>
        <begin position="329"/>
        <end position="354"/>
    </location>
</feature>
<feature type="domain" description="Transcription factor IIIC subunit 5 HTH" evidence="2">
    <location>
        <begin position="54"/>
        <end position="211"/>
    </location>
</feature>
<dbReference type="PANTHER" id="PTHR13230:SF5">
    <property type="entry name" value="GENERAL TRANSCRIPTION FACTOR 3C POLYPEPTIDE 5"/>
    <property type="match status" value="1"/>
</dbReference>
<comment type="caution">
    <text evidence="3">The sequence shown here is derived from an EMBL/GenBank/DDBJ whole genome shotgun (WGS) entry which is preliminary data.</text>
</comment>
<sequence length="354" mass="40894">MGRVSSIYKFEAMCDFQYMPVQREGSGPVKCHLESVIPSGLDPFEFLTQPSPLFILPPFFTRSDKPNNYAYTDKRYYLDKTDQTPDADDNIHNRTRSLRKGHFSTYVFSLTNELPTEPHEANIAIIKGKIAHFPQLQDDYDTVKKLFDERPIWSFNLLKYMTNIRSSSLKLIIPCLGVYMRKGPWKMVWTRFGYDPRKDPASRIYQTLDFRVRSMAGISSMVTTRHEYNYKKVNRSLKSENAEDYKEIPKASVIFEPGLVPTQRQAYYQYCDIKLPEVQELISAEPAPGYLCHQTRGWLPPNTDQVCRDLIFKCVKETLLASHNADFKFEEGSSDDEGSDYEDTSTAATVEEIV</sequence>
<name>A0ABD0TJK2_LOXSC</name>
<reference evidence="3 4" key="1">
    <citation type="submission" date="2024-06" db="EMBL/GenBank/DDBJ databases">
        <title>A chromosome-level genome assembly of beet webworm, Loxostege sticticalis.</title>
        <authorList>
            <person name="Zhang Y."/>
        </authorList>
    </citation>
    <scope>NUCLEOTIDE SEQUENCE [LARGE SCALE GENOMIC DNA]</scope>
    <source>
        <strain evidence="3">AQ028</strain>
        <tissue evidence="3">Male pupae</tissue>
    </source>
</reference>
<accession>A0ABD0TJK2</accession>
<dbReference type="InterPro" id="IPR040454">
    <property type="entry name" value="TF_IIIC_Tfc1/Sfc1"/>
</dbReference>
<dbReference type="AlphaFoldDB" id="A0ABD0TJK2"/>
<evidence type="ECO:0000259" key="2">
    <source>
        <dbReference type="Pfam" id="PF09734"/>
    </source>
</evidence>
<evidence type="ECO:0000256" key="1">
    <source>
        <dbReference type="SAM" id="MobiDB-lite"/>
    </source>
</evidence>